<dbReference type="EMBL" id="JAUIZM010000011">
    <property type="protein sequence ID" value="KAK1356675.1"/>
    <property type="molecule type" value="Genomic_DNA"/>
</dbReference>
<organism evidence="2 3">
    <name type="scientific">Heracleum sosnowskyi</name>
    <dbReference type="NCBI Taxonomy" id="360622"/>
    <lineage>
        <taxon>Eukaryota</taxon>
        <taxon>Viridiplantae</taxon>
        <taxon>Streptophyta</taxon>
        <taxon>Embryophyta</taxon>
        <taxon>Tracheophyta</taxon>
        <taxon>Spermatophyta</taxon>
        <taxon>Magnoliopsida</taxon>
        <taxon>eudicotyledons</taxon>
        <taxon>Gunneridae</taxon>
        <taxon>Pentapetalae</taxon>
        <taxon>asterids</taxon>
        <taxon>campanulids</taxon>
        <taxon>Apiales</taxon>
        <taxon>Apiaceae</taxon>
        <taxon>Apioideae</taxon>
        <taxon>apioid superclade</taxon>
        <taxon>Tordylieae</taxon>
        <taxon>Tordyliinae</taxon>
        <taxon>Heracleum</taxon>
    </lineage>
</organism>
<dbReference type="Proteomes" id="UP001237642">
    <property type="component" value="Unassembled WGS sequence"/>
</dbReference>
<feature type="compositionally biased region" description="Basic and acidic residues" evidence="1">
    <location>
        <begin position="254"/>
        <end position="267"/>
    </location>
</feature>
<feature type="compositionally biased region" description="Basic and acidic residues" evidence="1">
    <location>
        <begin position="82"/>
        <end position="98"/>
    </location>
</feature>
<sequence>MTWYIIWDCHGEKSVEVGTNQVNINYKDDDMYDAHDNDFEDCEDFEEESNAIAKEFYRMVTWAGPSKKKARVNKGNWRRNSRTSEEDRMEGAGEARSDSDEESYVDGSNEIMAPKPTHALTHIVRLRWDENTLNTKGAKREAFQSDCIKEFKEYYNYPNNYGEENRDRVVRAHLGRNFKHFLNKEKSRLMKHVNKILKSGYSKENIDITTMKPYYFSQRAWNSICDHWGTPQFKTKSINGTRARELVEFTSRNDAKPFDQKRSEKMAKIRSSQAELTPELSPTDEPSSPRTQKEIQLKKTSK</sequence>
<gene>
    <name evidence="2" type="ORF">POM88_049931</name>
</gene>
<evidence type="ECO:0000313" key="3">
    <source>
        <dbReference type="Proteomes" id="UP001237642"/>
    </source>
</evidence>
<accession>A0AAD8GWL2</accession>
<reference evidence="2" key="2">
    <citation type="submission" date="2023-05" db="EMBL/GenBank/DDBJ databases">
        <authorList>
            <person name="Schelkunov M.I."/>
        </authorList>
    </citation>
    <scope>NUCLEOTIDE SEQUENCE</scope>
    <source>
        <strain evidence="2">Hsosn_3</strain>
        <tissue evidence="2">Leaf</tissue>
    </source>
</reference>
<name>A0AAD8GWL2_9APIA</name>
<keyword evidence="3" id="KW-1185">Reference proteome</keyword>
<feature type="compositionally biased region" description="Basic residues" evidence="1">
    <location>
        <begin position="71"/>
        <end position="81"/>
    </location>
</feature>
<dbReference type="AlphaFoldDB" id="A0AAD8GWL2"/>
<comment type="caution">
    <text evidence="2">The sequence shown here is derived from an EMBL/GenBank/DDBJ whole genome shotgun (WGS) entry which is preliminary data.</text>
</comment>
<proteinExistence type="predicted"/>
<protein>
    <submittedName>
        <fullName evidence="2">Uncharacterized protein</fullName>
    </submittedName>
</protein>
<feature type="region of interest" description="Disordered" evidence="1">
    <location>
        <begin position="71"/>
        <end position="112"/>
    </location>
</feature>
<feature type="region of interest" description="Disordered" evidence="1">
    <location>
        <begin position="254"/>
        <end position="302"/>
    </location>
</feature>
<evidence type="ECO:0000313" key="2">
    <source>
        <dbReference type="EMBL" id="KAK1356675.1"/>
    </source>
</evidence>
<reference evidence="2" key="1">
    <citation type="submission" date="2023-02" db="EMBL/GenBank/DDBJ databases">
        <title>Genome of toxic invasive species Heracleum sosnowskyi carries increased number of genes despite the absence of recent whole-genome duplications.</title>
        <authorList>
            <person name="Schelkunov M."/>
            <person name="Shtratnikova V."/>
            <person name="Makarenko M."/>
            <person name="Klepikova A."/>
            <person name="Omelchenko D."/>
            <person name="Novikova G."/>
            <person name="Obukhova E."/>
            <person name="Bogdanov V."/>
            <person name="Penin A."/>
            <person name="Logacheva M."/>
        </authorList>
    </citation>
    <scope>NUCLEOTIDE SEQUENCE</scope>
    <source>
        <strain evidence="2">Hsosn_3</strain>
        <tissue evidence="2">Leaf</tissue>
    </source>
</reference>
<feature type="compositionally biased region" description="Basic and acidic residues" evidence="1">
    <location>
        <begin position="291"/>
        <end position="302"/>
    </location>
</feature>
<evidence type="ECO:0000256" key="1">
    <source>
        <dbReference type="SAM" id="MobiDB-lite"/>
    </source>
</evidence>